<dbReference type="Gene3D" id="3.30.70.20">
    <property type="match status" value="2"/>
</dbReference>
<feature type="domain" description="4Fe-4S ferredoxin-type" evidence="8">
    <location>
        <begin position="137"/>
        <end position="166"/>
    </location>
</feature>
<keyword evidence="7" id="KW-1133">Transmembrane helix</keyword>
<evidence type="ECO:0000313" key="10">
    <source>
        <dbReference type="Proteomes" id="UP000605201"/>
    </source>
</evidence>
<evidence type="ECO:0000256" key="2">
    <source>
        <dbReference type="ARBA" id="ARBA00022485"/>
    </source>
</evidence>
<dbReference type="PROSITE" id="PS00198">
    <property type="entry name" value="4FE4S_FER_1"/>
    <property type="match status" value="1"/>
</dbReference>
<keyword evidence="7" id="KW-0472">Membrane</keyword>
<accession>A0A8J6TLE7</accession>
<evidence type="ECO:0000256" key="5">
    <source>
        <dbReference type="ARBA" id="ARBA00023004"/>
    </source>
</evidence>
<comment type="caution">
    <text evidence="9">The sequence shown here is derived from an EMBL/GenBank/DDBJ whole genome shotgun (WGS) entry which is preliminary data.</text>
</comment>
<dbReference type="GO" id="GO:0046872">
    <property type="term" value="F:metal ion binding"/>
    <property type="evidence" value="ECO:0007669"/>
    <property type="project" value="UniProtKB-KW"/>
</dbReference>
<keyword evidence="2" id="KW-0004">4Fe-4S</keyword>
<dbReference type="PANTHER" id="PTHR43545:SF1">
    <property type="entry name" value="HYDROGENASE-2 OPERON PROTEIN HYBA"/>
    <property type="match status" value="1"/>
</dbReference>
<evidence type="ECO:0000256" key="3">
    <source>
        <dbReference type="ARBA" id="ARBA00022723"/>
    </source>
</evidence>
<evidence type="ECO:0000256" key="4">
    <source>
        <dbReference type="ARBA" id="ARBA00022737"/>
    </source>
</evidence>
<dbReference type="PANTHER" id="PTHR43545">
    <property type="entry name" value="FORMATE DEHYDROGENASE, NITRATE-INDUCIBLE, IRON-SULFUR SUBUNIT"/>
    <property type="match status" value="1"/>
</dbReference>
<evidence type="ECO:0000313" key="9">
    <source>
        <dbReference type="EMBL" id="MBC8433204.1"/>
    </source>
</evidence>
<evidence type="ECO:0000259" key="8">
    <source>
        <dbReference type="PROSITE" id="PS51379"/>
    </source>
</evidence>
<dbReference type="InterPro" id="IPR017900">
    <property type="entry name" value="4Fe4S_Fe_S_CS"/>
</dbReference>
<feature type="domain" description="4Fe-4S ferredoxin-type" evidence="8">
    <location>
        <begin position="104"/>
        <end position="135"/>
    </location>
</feature>
<proteinExistence type="predicted"/>
<dbReference type="InterPro" id="IPR006311">
    <property type="entry name" value="TAT_signal"/>
</dbReference>
<keyword evidence="5" id="KW-0408">Iron</keyword>
<keyword evidence="6" id="KW-0411">Iron-sulfur</keyword>
<dbReference type="CDD" id="cd10561">
    <property type="entry name" value="HybA_like"/>
    <property type="match status" value="1"/>
</dbReference>
<dbReference type="SUPFAM" id="SSF54862">
    <property type="entry name" value="4Fe-4S ferredoxins"/>
    <property type="match status" value="1"/>
</dbReference>
<keyword evidence="3" id="KW-0479">Metal-binding</keyword>
<keyword evidence="4" id="KW-0677">Repeat</keyword>
<sequence>MEIKRRDFLKTVAGGAALALAQPAMALAREKARLPDAVGILYDATLCIGCKACMVGCRKANNLPAEMTGSQNLWDNPVDLSAKTFNIIKKYKNGTGQFKDREINGFSFIKRHCMHCVDAACVSACPATAMTKDAKTGIVSYNKDACIGCRYCQVACPFNIPKFEWDNPFPKITKCQLCDHLLAKGQLPGCCNACPTGASLFGPVAALLEDAKRRQKMQPGKYYDFSVASTTSGRTQYQPAAPYVPRIYGESEVGGTQVLMLAGVPFSQLGLPVLPSASYVAMAENIQHTLYKGMILPIVAFGGLAFLVKRSGKNKE</sequence>
<feature type="transmembrane region" description="Helical" evidence="7">
    <location>
        <begin position="290"/>
        <end position="308"/>
    </location>
</feature>
<dbReference type="EMBL" id="JACNIG010000281">
    <property type="protein sequence ID" value="MBC8433204.1"/>
    <property type="molecule type" value="Genomic_DNA"/>
</dbReference>
<organism evidence="9 10">
    <name type="scientific">Candidatus Desulfatibia vada</name>
    <dbReference type="NCBI Taxonomy" id="2841696"/>
    <lineage>
        <taxon>Bacteria</taxon>
        <taxon>Pseudomonadati</taxon>
        <taxon>Thermodesulfobacteriota</taxon>
        <taxon>Desulfobacteria</taxon>
        <taxon>Desulfobacterales</taxon>
        <taxon>Desulfobacterales incertae sedis</taxon>
        <taxon>Candidatus Desulfatibia</taxon>
    </lineage>
</organism>
<dbReference type="GO" id="GO:0051539">
    <property type="term" value="F:4 iron, 4 sulfur cluster binding"/>
    <property type="evidence" value="ECO:0007669"/>
    <property type="project" value="UniProtKB-KW"/>
</dbReference>
<gene>
    <name evidence="9" type="primary">hybA</name>
    <name evidence="9" type="ORF">H8D96_14945</name>
</gene>
<dbReference type="InterPro" id="IPR017896">
    <property type="entry name" value="4Fe4S_Fe-S-bd"/>
</dbReference>
<evidence type="ECO:0000256" key="7">
    <source>
        <dbReference type="SAM" id="Phobius"/>
    </source>
</evidence>
<dbReference type="InterPro" id="IPR051555">
    <property type="entry name" value="FDH_Electron_Transfer_Unit"/>
</dbReference>
<dbReference type="PROSITE" id="PS51318">
    <property type="entry name" value="TAT"/>
    <property type="match status" value="1"/>
</dbReference>
<reference evidence="9 10" key="1">
    <citation type="submission" date="2020-08" db="EMBL/GenBank/DDBJ databases">
        <title>Bridging the membrane lipid divide: bacteria of the FCB group superphylum have the potential to synthesize archaeal ether lipids.</title>
        <authorList>
            <person name="Villanueva L."/>
            <person name="Von Meijenfeldt F.A.B."/>
            <person name="Westbye A.B."/>
            <person name="Yadav S."/>
            <person name="Hopmans E.C."/>
            <person name="Dutilh B.E."/>
            <person name="Sinninghe Damste J.S."/>
        </authorList>
    </citation>
    <scope>NUCLEOTIDE SEQUENCE [LARGE SCALE GENOMIC DNA]</scope>
    <source>
        <strain evidence="9">NIOZ-UU17</strain>
    </source>
</reference>
<feature type="domain" description="4Fe-4S ferredoxin-type" evidence="8">
    <location>
        <begin position="38"/>
        <end position="66"/>
    </location>
</feature>
<name>A0A8J6TLE7_9BACT</name>
<keyword evidence="7" id="KW-0812">Transmembrane</keyword>
<evidence type="ECO:0000256" key="6">
    <source>
        <dbReference type="ARBA" id="ARBA00023014"/>
    </source>
</evidence>
<evidence type="ECO:0000256" key="1">
    <source>
        <dbReference type="ARBA" id="ARBA00004196"/>
    </source>
</evidence>
<protein>
    <submittedName>
        <fullName evidence="9">Hydrogenase 2 operon protein HybA</fullName>
    </submittedName>
</protein>
<dbReference type="GO" id="GO:0030313">
    <property type="term" value="C:cell envelope"/>
    <property type="evidence" value="ECO:0007669"/>
    <property type="project" value="UniProtKB-SubCell"/>
</dbReference>
<dbReference type="AlphaFoldDB" id="A0A8J6TLE7"/>
<dbReference type="NCBIfam" id="NF008134">
    <property type="entry name" value="PRK10882.1"/>
    <property type="match status" value="1"/>
</dbReference>
<dbReference type="PROSITE" id="PS51379">
    <property type="entry name" value="4FE4S_FER_2"/>
    <property type="match status" value="3"/>
</dbReference>
<dbReference type="Proteomes" id="UP000605201">
    <property type="component" value="Unassembled WGS sequence"/>
</dbReference>
<comment type="subcellular location">
    <subcellularLocation>
        <location evidence="1">Cell envelope</location>
    </subcellularLocation>
</comment>
<dbReference type="Pfam" id="PF13247">
    <property type="entry name" value="Fer4_11"/>
    <property type="match status" value="1"/>
</dbReference>